<dbReference type="EMBL" id="DSZZ01000304">
    <property type="protein sequence ID" value="HGU53164.1"/>
    <property type="molecule type" value="Genomic_DNA"/>
</dbReference>
<dbReference type="InterPro" id="IPR045063">
    <property type="entry name" value="Dynamin_N"/>
</dbReference>
<dbReference type="Gene3D" id="3.40.50.300">
    <property type="entry name" value="P-loop containing nucleotide triphosphate hydrolases"/>
    <property type="match status" value="1"/>
</dbReference>
<comment type="subcellular location">
    <subcellularLocation>
        <location evidence="1">Membrane</location>
    </subcellularLocation>
</comment>
<feature type="coiled-coil region" evidence="6">
    <location>
        <begin position="423"/>
        <end position="476"/>
    </location>
</feature>
<reference evidence="8" key="1">
    <citation type="journal article" date="2020" name="mSystems">
        <title>Genome- and Community-Level Interaction Insights into Carbon Utilization and Element Cycling Functions of Hydrothermarchaeota in Hydrothermal Sediment.</title>
        <authorList>
            <person name="Zhou Z."/>
            <person name="Liu Y."/>
            <person name="Xu W."/>
            <person name="Pan J."/>
            <person name="Luo Z.H."/>
            <person name="Li M."/>
        </authorList>
    </citation>
    <scope>NUCLEOTIDE SEQUENCE [LARGE SCALE GENOMIC DNA]</scope>
    <source>
        <strain evidence="8">SpSt-61</strain>
    </source>
</reference>
<evidence type="ECO:0000256" key="2">
    <source>
        <dbReference type="ARBA" id="ARBA00022741"/>
    </source>
</evidence>
<accession>A0A7V4KDW9</accession>
<protein>
    <recommendedName>
        <fullName evidence="7">Dynamin N-terminal domain-containing protein</fullName>
    </recommendedName>
</protein>
<evidence type="ECO:0000256" key="5">
    <source>
        <dbReference type="ARBA" id="ARBA00023136"/>
    </source>
</evidence>
<dbReference type="InterPro" id="IPR027417">
    <property type="entry name" value="P-loop_NTPase"/>
</dbReference>
<dbReference type="AlphaFoldDB" id="A0A7V4KDW9"/>
<dbReference type="PANTHER" id="PTHR10465">
    <property type="entry name" value="TRANSMEMBRANE GTPASE FZO1"/>
    <property type="match status" value="1"/>
</dbReference>
<gene>
    <name evidence="8" type="ORF">ENT78_06565</name>
</gene>
<comment type="caution">
    <text evidence="8">The sequence shown here is derived from an EMBL/GenBank/DDBJ whole genome shotgun (WGS) entry which is preliminary data.</text>
</comment>
<name>A0A7V4KDW9_FERPE</name>
<evidence type="ECO:0000256" key="3">
    <source>
        <dbReference type="ARBA" id="ARBA00022801"/>
    </source>
</evidence>
<dbReference type="PANTHER" id="PTHR10465:SF0">
    <property type="entry name" value="SARCALUMENIN"/>
    <property type="match status" value="1"/>
</dbReference>
<keyword evidence="6" id="KW-0175">Coiled coil</keyword>
<dbReference type="GO" id="GO:0016020">
    <property type="term" value="C:membrane"/>
    <property type="evidence" value="ECO:0007669"/>
    <property type="project" value="UniProtKB-SubCell"/>
</dbReference>
<feature type="domain" description="Dynamin N-terminal" evidence="7">
    <location>
        <begin position="62"/>
        <end position="302"/>
    </location>
</feature>
<dbReference type="InterPro" id="IPR027094">
    <property type="entry name" value="Mitofusin_fam"/>
</dbReference>
<sequence length="759" mass="88717">MVVKNFEQLIELREKLEEVLNANFDLIEDEFYSVKYDNYIESTKQLKELFEKEQEKGRYLNVGIVGRVKAGKSSLLNAILFDGETILPKAATPMTAALTVVTYDDKYSIEVEYFTQEDITDFKNKYEQYKSAYAKLVDKKIQELREKSKDFGEQIRKRAEILAKRELENKVELVAAYEQYIKIKESTVDISTLGKNIYLEFKDLNELKWKLNEYVGANGKYTPFVKSLTLSIPIESLRGIRLIDTPGLNDPVISREQKTREFLRNCDVIFVVSPSGQFLSEEDQSLLDRITTSEAVRKIYIVASQIDTQLFGSIKQDANEDLHEAIELITEQLSQHLVQTLSNLKRTNPEIGDAFDQIIENPEENIVCSSAISFSLSRKFSKKHEWDEGMKTVWENLKYHYPDYFSETDEELSISNLNRLANIEKIRQYIEEVKLEKNKIIQERQEKLLTTKLNALRKFTEALISAVKEKKELLEKGTSQLAHMYFQAVSIYEDSRYEILSRFRKLIQDEKIKIKEYLKAEVDKIYETAKSEIEQSQSEEDIIIKKKKTGLLAGFLRIIGSFFGTDWGYEKEYKTIITVMAGTVLSSIEEFIAYVEDRVRNSAETLKRELNEKVEEIIKNVLNEKRSEKIDILEHIDPKVFYNIIDTVVKSIEYPEIEYSTKIPSELKKYGKLEDADAIQFLQSAQEFIVNLRKNMKRDIDNYVENTAKKLENLDITEKLFKKFEEYVKNLQKQLDNKKEYLERYQRIVARLEEIANQI</sequence>
<feature type="coiled-coil region" evidence="6">
    <location>
        <begin position="714"/>
        <end position="758"/>
    </location>
</feature>
<proteinExistence type="predicted"/>
<dbReference type="GO" id="GO:0005525">
    <property type="term" value="F:GTP binding"/>
    <property type="evidence" value="ECO:0007669"/>
    <property type="project" value="UniProtKB-KW"/>
</dbReference>
<feature type="coiled-coil region" evidence="6">
    <location>
        <begin position="596"/>
        <end position="627"/>
    </location>
</feature>
<dbReference type="GO" id="GO:0003924">
    <property type="term" value="F:GTPase activity"/>
    <property type="evidence" value="ECO:0007669"/>
    <property type="project" value="InterPro"/>
</dbReference>
<evidence type="ECO:0000256" key="1">
    <source>
        <dbReference type="ARBA" id="ARBA00004370"/>
    </source>
</evidence>
<dbReference type="SUPFAM" id="SSF52540">
    <property type="entry name" value="P-loop containing nucleoside triphosphate hydrolases"/>
    <property type="match status" value="1"/>
</dbReference>
<evidence type="ECO:0000256" key="6">
    <source>
        <dbReference type="SAM" id="Coils"/>
    </source>
</evidence>
<keyword evidence="2" id="KW-0547">Nucleotide-binding</keyword>
<keyword evidence="4" id="KW-0342">GTP-binding</keyword>
<evidence type="ECO:0000256" key="4">
    <source>
        <dbReference type="ARBA" id="ARBA00023134"/>
    </source>
</evidence>
<organism evidence="8">
    <name type="scientific">Fervidobacterium pennivorans</name>
    <dbReference type="NCBI Taxonomy" id="93466"/>
    <lineage>
        <taxon>Bacteria</taxon>
        <taxon>Thermotogati</taxon>
        <taxon>Thermotogota</taxon>
        <taxon>Thermotogae</taxon>
        <taxon>Thermotogales</taxon>
        <taxon>Fervidobacteriaceae</taxon>
        <taxon>Fervidobacterium</taxon>
    </lineage>
</organism>
<keyword evidence="3" id="KW-0378">Hydrolase</keyword>
<keyword evidence="5" id="KW-0472">Membrane</keyword>
<evidence type="ECO:0000259" key="7">
    <source>
        <dbReference type="Pfam" id="PF00350"/>
    </source>
</evidence>
<evidence type="ECO:0000313" key="8">
    <source>
        <dbReference type="EMBL" id="HGU53164.1"/>
    </source>
</evidence>
<dbReference type="Pfam" id="PF00350">
    <property type="entry name" value="Dynamin_N"/>
    <property type="match status" value="1"/>
</dbReference>